<feature type="compositionally biased region" description="Low complexity" evidence="1">
    <location>
        <begin position="39"/>
        <end position="52"/>
    </location>
</feature>
<dbReference type="Proteomes" id="UP000789901">
    <property type="component" value="Unassembled WGS sequence"/>
</dbReference>
<accession>A0ABN7WJI3</accession>
<evidence type="ECO:0000313" key="2">
    <source>
        <dbReference type="EMBL" id="CAG8833917.1"/>
    </source>
</evidence>
<protein>
    <submittedName>
        <fullName evidence="2">27690_t:CDS:1</fullName>
    </submittedName>
</protein>
<keyword evidence="3" id="KW-1185">Reference proteome</keyword>
<comment type="caution">
    <text evidence="2">The sequence shown here is derived from an EMBL/GenBank/DDBJ whole genome shotgun (WGS) entry which is preliminary data.</text>
</comment>
<dbReference type="EMBL" id="CAJVQB010048303">
    <property type="protein sequence ID" value="CAG8833917.1"/>
    <property type="molecule type" value="Genomic_DNA"/>
</dbReference>
<name>A0ABN7WJI3_GIGMA</name>
<sequence length="52" mass="6034">TPYMGKFQDFYPSIIEPDEFEEVINFNENESSDEDSDNDNVLLLSEDTISKL</sequence>
<evidence type="ECO:0000256" key="1">
    <source>
        <dbReference type="SAM" id="MobiDB-lite"/>
    </source>
</evidence>
<reference evidence="2 3" key="1">
    <citation type="submission" date="2021-06" db="EMBL/GenBank/DDBJ databases">
        <authorList>
            <person name="Kallberg Y."/>
            <person name="Tangrot J."/>
            <person name="Rosling A."/>
        </authorList>
    </citation>
    <scope>NUCLEOTIDE SEQUENCE [LARGE SCALE GENOMIC DNA]</scope>
    <source>
        <strain evidence="2 3">120-4 pot B 10/14</strain>
    </source>
</reference>
<evidence type="ECO:0000313" key="3">
    <source>
        <dbReference type="Proteomes" id="UP000789901"/>
    </source>
</evidence>
<gene>
    <name evidence="2" type="ORF">GMARGA_LOCUS31788</name>
</gene>
<feature type="non-terminal residue" evidence="2">
    <location>
        <position position="1"/>
    </location>
</feature>
<proteinExistence type="predicted"/>
<organism evidence="2 3">
    <name type="scientific">Gigaspora margarita</name>
    <dbReference type="NCBI Taxonomy" id="4874"/>
    <lineage>
        <taxon>Eukaryota</taxon>
        <taxon>Fungi</taxon>
        <taxon>Fungi incertae sedis</taxon>
        <taxon>Mucoromycota</taxon>
        <taxon>Glomeromycotina</taxon>
        <taxon>Glomeromycetes</taxon>
        <taxon>Diversisporales</taxon>
        <taxon>Gigasporaceae</taxon>
        <taxon>Gigaspora</taxon>
    </lineage>
</organism>
<feature type="region of interest" description="Disordered" evidence="1">
    <location>
        <begin position="29"/>
        <end position="52"/>
    </location>
</feature>